<dbReference type="PROSITE" id="PS50110">
    <property type="entry name" value="RESPONSE_REGULATORY"/>
    <property type="match status" value="1"/>
</dbReference>
<evidence type="ECO:0000256" key="1">
    <source>
        <dbReference type="ARBA" id="ARBA00010641"/>
    </source>
</evidence>
<dbReference type="SUPFAM" id="SSF52172">
    <property type="entry name" value="CheY-like"/>
    <property type="match status" value="1"/>
</dbReference>
<dbReference type="Gene3D" id="1.10.10.10">
    <property type="entry name" value="Winged helix-like DNA-binding domain superfamily/Winged helix DNA-binding domain"/>
    <property type="match status" value="1"/>
</dbReference>
<keyword evidence="4" id="KW-0411">Iron-sulfur</keyword>
<feature type="region of interest" description="Disordered" evidence="10">
    <location>
        <begin position="498"/>
        <end position="540"/>
    </location>
</feature>
<comment type="caution">
    <text evidence="12">The sequence shown here is derived from an EMBL/GenBank/DDBJ whole genome shotgun (WGS) entry which is preliminary data.</text>
</comment>
<dbReference type="Pfam" id="PF04055">
    <property type="entry name" value="Radical_SAM"/>
    <property type="match status" value="1"/>
</dbReference>
<evidence type="ECO:0000256" key="6">
    <source>
        <dbReference type="ARBA" id="ARBA00023082"/>
    </source>
</evidence>
<feature type="modified residue" description="4-aspartylphosphate" evidence="9">
    <location>
        <position position="634"/>
    </location>
</feature>
<evidence type="ECO:0000256" key="9">
    <source>
        <dbReference type="PROSITE-ProRule" id="PRU00169"/>
    </source>
</evidence>
<dbReference type="InterPro" id="IPR058240">
    <property type="entry name" value="rSAM_sf"/>
</dbReference>
<name>A0ABQ6JSB1_9MICO</name>
<dbReference type="InterPro" id="IPR006141">
    <property type="entry name" value="Intein_N"/>
</dbReference>
<feature type="compositionally biased region" description="Low complexity" evidence="10">
    <location>
        <begin position="510"/>
        <end position="527"/>
    </location>
</feature>
<keyword evidence="5" id="KW-0805">Transcription regulation</keyword>
<dbReference type="Pfam" id="PF00072">
    <property type="entry name" value="Response_reg"/>
    <property type="match status" value="1"/>
</dbReference>
<dbReference type="CDD" id="cd00081">
    <property type="entry name" value="Hint"/>
    <property type="match status" value="1"/>
</dbReference>
<dbReference type="SUPFAM" id="SSF51294">
    <property type="entry name" value="Hedgehog/intein (Hint) domain"/>
    <property type="match status" value="1"/>
</dbReference>
<dbReference type="PANTHER" id="PTHR43432">
    <property type="entry name" value="SLR0285 PROTEIN"/>
    <property type="match status" value="1"/>
</dbReference>
<dbReference type="SUPFAM" id="SSF102114">
    <property type="entry name" value="Radical SAM enzymes"/>
    <property type="match status" value="1"/>
</dbReference>
<proteinExistence type="inferred from homology"/>
<dbReference type="PROSITE" id="PS50818">
    <property type="entry name" value="INTEIN_C_TER"/>
    <property type="match status" value="1"/>
</dbReference>
<dbReference type="Pfam" id="PF08281">
    <property type="entry name" value="Sigma70_r4_2"/>
    <property type="match status" value="1"/>
</dbReference>
<dbReference type="PANTHER" id="PTHR43432:SF3">
    <property type="entry name" value="SLR0285 PROTEIN"/>
    <property type="match status" value="1"/>
</dbReference>
<sequence>MRWSGQELGVEAEDALPGLARLNNLVRSVQTPEFAGLTFHEVLAKSALNHVPGAAKSLPFGWTINPYRGCSHQCVFCLAPDTMILMADGCEKLLSDVQVGDEIYGTESRGRYRRYVRTTVEAKWATRKRAFRIELADGTVLTASGDHRFLTERGWKYVEPAARPDQRPYLTGNNRLMGFGMGRGAIPVSRGPDYRRRYLNGVVQPAITRKLNMDGKSVKTSSDLTVVSIVDLGADLDLIDIATGTGDFIANGVISHNCFARNTHTYLDLDAGRDFDTQIIVKVNLVEVLERELARPSWERPNVALGTNTDPYQRAEGRYRLMPGIIAALAASETPFSILTKGTLLRRDIPLLQAAAERVPVETAMSIAVFDDELQHSIEPGAPSTAARLATVRAVREAGLPCSVFLMPVLPFLTDSREHLERALASIADAGATGVAYSALHLRPGAKEWFAAWLAREHPELVPRYRALYGAGAYAPKEYRRQLAARIRPLLRRYGLERPNVDPATGSMGARPRPSARGAVRSPPSSARPRRRRCSRPFSDGNTCRIQHLLPRSESALGGRLDVMNPTLSVAPVRGDTGGAVVRLAILDDHEVLLDTLTTWIERNAPDFDVVLGAANWLQLVQSPAFPTDLVFIDFQLKEAISIEARVRTCRAAGAKVIVLSSLDTREARERALAAGASDFLSKSLSMTAVMAAARRVMGIEAGDEAGTPRVAASAAPLQHLKPKLSPGEEEAFKLYVSGYSTSAVAERMNVQYETAKTYLRRVREKYAKVGRPAGKKAELIRRAAEDGYLE</sequence>
<dbReference type="CDD" id="cd17535">
    <property type="entry name" value="REC_NarL-like"/>
    <property type="match status" value="1"/>
</dbReference>
<evidence type="ECO:0000313" key="13">
    <source>
        <dbReference type="Proteomes" id="UP001157069"/>
    </source>
</evidence>
<dbReference type="InterPro" id="IPR036388">
    <property type="entry name" value="WH-like_DNA-bd_sf"/>
</dbReference>
<evidence type="ECO:0000256" key="7">
    <source>
        <dbReference type="ARBA" id="ARBA00023125"/>
    </source>
</evidence>
<evidence type="ECO:0000256" key="5">
    <source>
        <dbReference type="ARBA" id="ARBA00023015"/>
    </source>
</evidence>
<dbReference type="InterPro" id="IPR058245">
    <property type="entry name" value="NreC/VraR/RcsB-like_REC"/>
</dbReference>
<dbReference type="Proteomes" id="UP001157069">
    <property type="component" value="Unassembled WGS sequence"/>
</dbReference>
<dbReference type="Gene3D" id="3.80.30.30">
    <property type="match status" value="1"/>
</dbReference>
<keyword evidence="6" id="KW-0731">Sigma factor</keyword>
<evidence type="ECO:0000256" key="3">
    <source>
        <dbReference type="ARBA" id="ARBA00023004"/>
    </source>
</evidence>
<dbReference type="SMART" id="SM00448">
    <property type="entry name" value="REC"/>
    <property type="match status" value="1"/>
</dbReference>
<evidence type="ECO:0000256" key="10">
    <source>
        <dbReference type="SAM" id="MobiDB-lite"/>
    </source>
</evidence>
<keyword evidence="2" id="KW-0479">Metal-binding</keyword>
<keyword evidence="13" id="KW-1185">Reference proteome</keyword>
<keyword evidence="8" id="KW-0804">Transcription</keyword>
<dbReference type="InterPro" id="IPR011006">
    <property type="entry name" value="CheY-like_superfamily"/>
</dbReference>
<reference evidence="13" key="1">
    <citation type="journal article" date="2019" name="Int. J. Syst. Evol. Microbiol.">
        <title>The Global Catalogue of Microorganisms (GCM) 10K type strain sequencing project: providing services to taxonomists for standard genome sequencing and annotation.</title>
        <authorList>
            <consortium name="The Broad Institute Genomics Platform"/>
            <consortium name="The Broad Institute Genome Sequencing Center for Infectious Disease"/>
            <person name="Wu L."/>
            <person name="Ma J."/>
        </authorList>
    </citation>
    <scope>NUCLEOTIDE SEQUENCE [LARGE SCALE GENOMIC DNA]</scope>
    <source>
        <strain evidence="13">NBRC 108755</strain>
    </source>
</reference>
<evidence type="ECO:0000256" key="8">
    <source>
        <dbReference type="ARBA" id="ARBA00023163"/>
    </source>
</evidence>
<accession>A0ABQ6JSB1</accession>
<gene>
    <name evidence="12" type="ORF">GCM10025869_06690</name>
</gene>
<dbReference type="EMBL" id="BSVA01000001">
    <property type="protein sequence ID" value="GMA90140.1"/>
    <property type="molecule type" value="Genomic_DNA"/>
</dbReference>
<keyword evidence="7" id="KW-0238">DNA-binding</keyword>
<dbReference type="InterPro" id="IPR016032">
    <property type="entry name" value="Sig_transdc_resp-reg_C-effctor"/>
</dbReference>
<dbReference type="InterPro" id="IPR030934">
    <property type="entry name" value="Intein_C"/>
</dbReference>
<dbReference type="InterPro" id="IPR036844">
    <property type="entry name" value="Hint_dom_sf"/>
</dbReference>
<feature type="domain" description="Response regulatory" evidence="11">
    <location>
        <begin position="583"/>
        <end position="698"/>
    </location>
</feature>
<dbReference type="Gene3D" id="3.40.50.2300">
    <property type="match status" value="1"/>
</dbReference>
<dbReference type="NCBIfam" id="NF038135">
    <property type="entry name" value="rSAM_Rv2578c"/>
    <property type="match status" value="1"/>
</dbReference>
<dbReference type="InterPro" id="IPR007197">
    <property type="entry name" value="rSAM"/>
</dbReference>
<dbReference type="Gene3D" id="2.170.16.10">
    <property type="entry name" value="Hedgehog/Intein (Hint) domain"/>
    <property type="match status" value="1"/>
</dbReference>
<protein>
    <recommendedName>
        <fullName evidence="11">Response regulatory domain-containing protein</fullName>
    </recommendedName>
</protein>
<comment type="similarity">
    <text evidence="1">Belongs to the sigma-70 factor family. ECF subfamily.</text>
</comment>
<keyword evidence="3" id="KW-0408">Iron</keyword>
<organism evidence="12 13">
    <name type="scientific">Homoserinibacter gongjuensis</name>
    <dbReference type="NCBI Taxonomy" id="1162968"/>
    <lineage>
        <taxon>Bacteria</taxon>
        <taxon>Bacillati</taxon>
        <taxon>Actinomycetota</taxon>
        <taxon>Actinomycetes</taxon>
        <taxon>Micrococcales</taxon>
        <taxon>Microbacteriaceae</taxon>
        <taxon>Homoserinibacter</taxon>
    </lineage>
</organism>
<evidence type="ECO:0000256" key="2">
    <source>
        <dbReference type="ARBA" id="ARBA00022723"/>
    </source>
</evidence>
<dbReference type="InterPro" id="IPR003587">
    <property type="entry name" value="Hint_dom_N"/>
</dbReference>
<dbReference type="PROSITE" id="PS50817">
    <property type="entry name" value="INTEIN_N_TER"/>
    <property type="match status" value="1"/>
</dbReference>
<evidence type="ECO:0000259" key="11">
    <source>
        <dbReference type="PROSITE" id="PS50110"/>
    </source>
</evidence>
<keyword evidence="9" id="KW-0597">Phosphoprotein</keyword>
<dbReference type="SUPFAM" id="SSF46894">
    <property type="entry name" value="C-terminal effector domain of the bipartite response regulators"/>
    <property type="match status" value="1"/>
</dbReference>
<dbReference type="SMART" id="SM00306">
    <property type="entry name" value="HintN"/>
    <property type="match status" value="1"/>
</dbReference>
<dbReference type="InterPro" id="IPR040086">
    <property type="entry name" value="MJ0683-like"/>
</dbReference>
<dbReference type="InterPro" id="IPR013249">
    <property type="entry name" value="RNA_pol_sigma70_r4_t2"/>
</dbReference>
<evidence type="ECO:0000256" key="4">
    <source>
        <dbReference type="ARBA" id="ARBA00023014"/>
    </source>
</evidence>
<evidence type="ECO:0000313" key="12">
    <source>
        <dbReference type="EMBL" id="GMA90140.1"/>
    </source>
</evidence>
<dbReference type="InterPro" id="IPR001789">
    <property type="entry name" value="Sig_transdc_resp-reg_receiver"/>
</dbReference>